<dbReference type="RefSeq" id="WP_189377757.1">
    <property type="nucleotide sequence ID" value="NZ_BNAH01000005.1"/>
</dbReference>
<dbReference type="EMBL" id="BNAH01000005">
    <property type="protein sequence ID" value="GHE87488.1"/>
    <property type="molecule type" value="Genomic_DNA"/>
</dbReference>
<gene>
    <name evidence="1" type="ORF">GCM10011501_16210</name>
</gene>
<accession>A0ABQ3IR14</accession>
<evidence type="ECO:0008006" key="3">
    <source>
        <dbReference type="Google" id="ProtNLM"/>
    </source>
</evidence>
<name>A0ABQ3IR14_9GAMM</name>
<organism evidence="1 2">
    <name type="scientific">Thalassotalea profundi</name>
    <dbReference type="NCBI Taxonomy" id="2036687"/>
    <lineage>
        <taxon>Bacteria</taxon>
        <taxon>Pseudomonadati</taxon>
        <taxon>Pseudomonadota</taxon>
        <taxon>Gammaproteobacteria</taxon>
        <taxon>Alteromonadales</taxon>
        <taxon>Colwelliaceae</taxon>
        <taxon>Thalassotalea</taxon>
    </lineage>
</organism>
<protein>
    <recommendedName>
        <fullName evidence="3">Tail fiber protein</fullName>
    </recommendedName>
</protein>
<proteinExistence type="predicted"/>
<reference evidence="2" key="1">
    <citation type="journal article" date="2019" name="Int. J. Syst. Evol. Microbiol.">
        <title>The Global Catalogue of Microorganisms (GCM) 10K type strain sequencing project: providing services to taxonomists for standard genome sequencing and annotation.</title>
        <authorList>
            <consortium name="The Broad Institute Genomics Platform"/>
            <consortium name="The Broad Institute Genome Sequencing Center for Infectious Disease"/>
            <person name="Wu L."/>
            <person name="Ma J."/>
        </authorList>
    </citation>
    <scope>NUCLEOTIDE SEQUENCE [LARGE SCALE GENOMIC DNA]</scope>
    <source>
        <strain evidence="2">CGMCC 1.15922</strain>
    </source>
</reference>
<comment type="caution">
    <text evidence="1">The sequence shown here is derived from an EMBL/GenBank/DDBJ whole genome shotgun (WGS) entry which is preliminary data.</text>
</comment>
<evidence type="ECO:0000313" key="2">
    <source>
        <dbReference type="Proteomes" id="UP000626370"/>
    </source>
</evidence>
<evidence type="ECO:0000313" key="1">
    <source>
        <dbReference type="EMBL" id="GHE87488.1"/>
    </source>
</evidence>
<dbReference type="Proteomes" id="UP000626370">
    <property type="component" value="Unassembled WGS sequence"/>
</dbReference>
<sequence>MALINSAVNIKKLLDDQQVAINVNTDAKASVIQSHVSDKTAETKSHVTTKATDTKTSVNDNTNSETLELDNAVAGVAAGVDALPAHITSEVERVISGIPSAGAVSSIQRGSLYLATVSGRGFFDITIADLGLKGELKIISFTTSSSATDKYKQYVYLHDSSTIRVINEDTSNVLFTMSWEAISYV</sequence>
<keyword evidence="2" id="KW-1185">Reference proteome</keyword>